<dbReference type="Proteomes" id="UP000274850">
    <property type="component" value="Segment"/>
</dbReference>
<accession>A0A285PW69</accession>
<protein>
    <submittedName>
        <fullName evidence="1">Uncharacterized protein</fullName>
    </submittedName>
</protein>
<evidence type="ECO:0000313" key="1">
    <source>
        <dbReference type="EMBL" id="SOB73893.1"/>
    </source>
</evidence>
<gene>
    <name evidence="1" type="ORF">BQ9231_00010</name>
</gene>
<proteinExistence type="predicted"/>
<organism evidence="1">
    <name type="scientific">Cedratvirus lausannensis</name>
    <dbReference type="NCBI Taxonomy" id="2023205"/>
    <lineage>
        <taxon>Viruses</taxon>
        <taxon>Pithoviruses</taxon>
        <taxon>Orthocedratvirinae</taxon>
        <taxon>Alphacedratvirus</taxon>
        <taxon>Alphacedratvirus francolausannense</taxon>
    </lineage>
</organism>
<dbReference type="EMBL" id="LT907979">
    <property type="protein sequence ID" value="SOB73893.1"/>
    <property type="molecule type" value="Genomic_DNA"/>
</dbReference>
<sequence length="105" mass="12250">MANEVDILRLWDEIGYEPPRRAFAIIERDDNDETLLVVSDRTNIYSFMDSSGDVYYVSKNRCTEDERGYVCKAPLYSAGCIIQQQRADVVRQEIAPMFFNTETFY</sequence>
<reference evidence="1" key="1">
    <citation type="submission" date="2017-08" db="EMBL/GenBank/DDBJ databases">
        <authorList>
            <person name="de Groot N.N."/>
        </authorList>
    </citation>
    <scope>NUCLEOTIDE SEQUENCE</scope>
</reference>
<name>A0A285PW69_9VIRU</name>
<evidence type="ECO:0000313" key="2">
    <source>
        <dbReference type="Proteomes" id="UP000274850"/>
    </source>
</evidence>
<keyword evidence="2" id="KW-1185">Reference proteome</keyword>